<reference evidence="3" key="1">
    <citation type="journal article" date="2019" name="Int. J. Syst. Evol. Microbiol.">
        <title>The Global Catalogue of Microorganisms (GCM) 10K type strain sequencing project: providing services to taxonomists for standard genome sequencing and annotation.</title>
        <authorList>
            <consortium name="The Broad Institute Genomics Platform"/>
            <consortium name="The Broad Institute Genome Sequencing Center for Infectious Disease"/>
            <person name="Wu L."/>
            <person name="Ma J."/>
        </authorList>
    </citation>
    <scope>NUCLEOTIDE SEQUENCE [LARGE SCALE GENOMIC DNA]</scope>
    <source>
        <strain evidence="3">CGMCC 1.12404</strain>
    </source>
</reference>
<dbReference type="Proteomes" id="UP000617979">
    <property type="component" value="Unassembled WGS sequence"/>
</dbReference>
<evidence type="ECO:0000256" key="1">
    <source>
        <dbReference type="SAM" id="Phobius"/>
    </source>
</evidence>
<comment type="caution">
    <text evidence="2">The sequence shown here is derived from an EMBL/GenBank/DDBJ whole genome shotgun (WGS) entry which is preliminary data.</text>
</comment>
<name>A0ABQ1G2Q7_9BACL</name>
<protein>
    <submittedName>
        <fullName evidence="2">Uncharacterized protein</fullName>
    </submittedName>
</protein>
<evidence type="ECO:0000313" key="3">
    <source>
        <dbReference type="Proteomes" id="UP000617979"/>
    </source>
</evidence>
<proteinExistence type="predicted"/>
<evidence type="ECO:0000313" key="2">
    <source>
        <dbReference type="EMBL" id="GGA35543.1"/>
    </source>
</evidence>
<sequence>MFNGILILPAFYLLIGTIVWKRWMEPEFFERMESGEDPGILELARQLRSLAERYGGTPVYLALAGIAIFSWPMVVYQELTCRFRKRREKSGD</sequence>
<gene>
    <name evidence="2" type="ORF">GCM10007416_05480</name>
</gene>
<feature type="transmembrane region" description="Helical" evidence="1">
    <location>
        <begin position="59"/>
        <end position="79"/>
    </location>
</feature>
<dbReference type="EMBL" id="BMEX01000002">
    <property type="protein sequence ID" value="GGA35543.1"/>
    <property type="molecule type" value="Genomic_DNA"/>
</dbReference>
<keyword evidence="1" id="KW-0472">Membrane</keyword>
<accession>A0ABQ1G2Q7</accession>
<feature type="transmembrane region" description="Helical" evidence="1">
    <location>
        <begin position="5"/>
        <end position="23"/>
    </location>
</feature>
<keyword evidence="1" id="KW-0812">Transmembrane</keyword>
<keyword evidence="1" id="KW-1133">Transmembrane helix</keyword>
<dbReference type="RefSeq" id="WP_188429630.1">
    <property type="nucleotide sequence ID" value="NZ_BMEX01000002.1"/>
</dbReference>
<keyword evidence="3" id="KW-1185">Reference proteome</keyword>
<organism evidence="2 3">
    <name type="scientific">Kroppenstedtia guangzhouensis</name>
    <dbReference type="NCBI Taxonomy" id="1274356"/>
    <lineage>
        <taxon>Bacteria</taxon>
        <taxon>Bacillati</taxon>
        <taxon>Bacillota</taxon>
        <taxon>Bacilli</taxon>
        <taxon>Bacillales</taxon>
        <taxon>Thermoactinomycetaceae</taxon>
        <taxon>Kroppenstedtia</taxon>
    </lineage>
</organism>